<dbReference type="SUPFAM" id="SSF81383">
    <property type="entry name" value="F-box domain"/>
    <property type="match status" value="1"/>
</dbReference>
<dbReference type="AlphaFoldDB" id="A0A5C3MPH2"/>
<gene>
    <name evidence="2" type="ORF">OE88DRAFT_859210</name>
</gene>
<dbReference type="STRING" id="5364.A0A5C3MPH2"/>
<dbReference type="EMBL" id="ML213527">
    <property type="protein sequence ID" value="TFK46777.1"/>
    <property type="molecule type" value="Genomic_DNA"/>
</dbReference>
<dbReference type="PROSITE" id="PS50181">
    <property type="entry name" value="FBOX"/>
    <property type="match status" value="1"/>
</dbReference>
<dbReference type="Pfam" id="PF00646">
    <property type="entry name" value="F-box"/>
    <property type="match status" value="1"/>
</dbReference>
<accession>A0A5C3MPH2</accession>
<reference evidence="2 3" key="1">
    <citation type="journal article" date="2019" name="Nat. Ecol. Evol.">
        <title>Megaphylogeny resolves global patterns of mushroom evolution.</title>
        <authorList>
            <person name="Varga T."/>
            <person name="Krizsan K."/>
            <person name="Foldi C."/>
            <person name="Dima B."/>
            <person name="Sanchez-Garcia M."/>
            <person name="Sanchez-Ramirez S."/>
            <person name="Szollosi G.J."/>
            <person name="Szarkandi J.G."/>
            <person name="Papp V."/>
            <person name="Albert L."/>
            <person name="Andreopoulos W."/>
            <person name="Angelini C."/>
            <person name="Antonin V."/>
            <person name="Barry K.W."/>
            <person name="Bougher N.L."/>
            <person name="Buchanan P."/>
            <person name="Buyck B."/>
            <person name="Bense V."/>
            <person name="Catcheside P."/>
            <person name="Chovatia M."/>
            <person name="Cooper J."/>
            <person name="Damon W."/>
            <person name="Desjardin D."/>
            <person name="Finy P."/>
            <person name="Geml J."/>
            <person name="Haridas S."/>
            <person name="Hughes K."/>
            <person name="Justo A."/>
            <person name="Karasinski D."/>
            <person name="Kautmanova I."/>
            <person name="Kiss B."/>
            <person name="Kocsube S."/>
            <person name="Kotiranta H."/>
            <person name="LaButti K.M."/>
            <person name="Lechner B.E."/>
            <person name="Liimatainen K."/>
            <person name="Lipzen A."/>
            <person name="Lukacs Z."/>
            <person name="Mihaltcheva S."/>
            <person name="Morgado L.N."/>
            <person name="Niskanen T."/>
            <person name="Noordeloos M.E."/>
            <person name="Ohm R.A."/>
            <person name="Ortiz-Santana B."/>
            <person name="Ovrebo C."/>
            <person name="Racz N."/>
            <person name="Riley R."/>
            <person name="Savchenko A."/>
            <person name="Shiryaev A."/>
            <person name="Soop K."/>
            <person name="Spirin V."/>
            <person name="Szebenyi C."/>
            <person name="Tomsovsky M."/>
            <person name="Tulloss R.E."/>
            <person name="Uehling J."/>
            <person name="Grigoriev I.V."/>
            <person name="Vagvolgyi C."/>
            <person name="Papp T."/>
            <person name="Martin F.M."/>
            <person name="Miettinen O."/>
            <person name="Hibbett D.S."/>
            <person name="Nagy L.G."/>
        </authorList>
    </citation>
    <scope>NUCLEOTIDE SEQUENCE [LARGE SCALE GENOMIC DNA]</scope>
    <source>
        <strain evidence="2 3">OMC1185</strain>
    </source>
</reference>
<protein>
    <recommendedName>
        <fullName evidence="1">F-box domain-containing protein</fullName>
    </recommendedName>
</protein>
<dbReference type="Proteomes" id="UP000305948">
    <property type="component" value="Unassembled WGS sequence"/>
</dbReference>
<feature type="domain" description="F-box" evidence="1">
    <location>
        <begin position="4"/>
        <end position="52"/>
    </location>
</feature>
<dbReference type="InterPro" id="IPR001810">
    <property type="entry name" value="F-box_dom"/>
</dbReference>
<evidence type="ECO:0000313" key="2">
    <source>
        <dbReference type="EMBL" id="TFK46777.1"/>
    </source>
</evidence>
<proteinExistence type="predicted"/>
<dbReference type="InterPro" id="IPR036047">
    <property type="entry name" value="F-box-like_dom_sf"/>
</dbReference>
<evidence type="ECO:0000313" key="3">
    <source>
        <dbReference type="Proteomes" id="UP000305948"/>
    </source>
</evidence>
<name>A0A5C3MPH2_9AGAM</name>
<sequence length="515" mass="57657">MAAPGRLLSLPAELLQLVLGSLEYPILCLLRRVSRFFKNLIDNSVALQYNVLLRYSGMEDCPHSGMGISERLRRLEEHTAAWKTMTFDTSGTSHRLKAPADDAWQLSGGMLARSDGSRGIIFNQLPGRARGIPARRWHIRDVGFIIKYLTMVPSQDLLLLVEDPENLTTPCTVHVRSLSTGSPHPEAVSPEIRLPHPHSHTPECCYNHLVACGDHIGFALDYLSWLEDTHLDFEIFIYNWKTGELLLNIRSPEGNAIDAFTFLSEQYILLGISKGHSMRLEVYNIFNVIGVSRPNMLWTGNNYICAFAFTPAEGPGAGPAQLHFLHDPFSASSQARSPAPPFVSSERSRVLAVSRRPLDLGRADSTHCDIMLHFIPMDVLLSGLSQALEGKGKLFSWEHWGHQTAAQALATEDSPFVPCDVHGSKYARLWTERLNDFPDISRIAEVRDFAHLQGSSTVRRPVDDRYRMYRSDVLAIEGMEDVFVQARAISVMVSEDNLIVVDQRDLVLSFTVLSL</sequence>
<evidence type="ECO:0000259" key="1">
    <source>
        <dbReference type="PROSITE" id="PS50181"/>
    </source>
</evidence>
<organism evidence="2 3">
    <name type="scientific">Heliocybe sulcata</name>
    <dbReference type="NCBI Taxonomy" id="5364"/>
    <lineage>
        <taxon>Eukaryota</taxon>
        <taxon>Fungi</taxon>
        <taxon>Dikarya</taxon>
        <taxon>Basidiomycota</taxon>
        <taxon>Agaricomycotina</taxon>
        <taxon>Agaricomycetes</taxon>
        <taxon>Gloeophyllales</taxon>
        <taxon>Gloeophyllaceae</taxon>
        <taxon>Heliocybe</taxon>
    </lineage>
</organism>
<keyword evidence="3" id="KW-1185">Reference proteome</keyword>
<dbReference type="OrthoDB" id="2745718at2759"/>